<feature type="binding site" evidence="13">
    <location>
        <position position="190"/>
    </location>
    <ligand>
        <name>Zn(2+)</name>
        <dbReference type="ChEBI" id="CHEBI:29105"/>
        <note>catalytic</note>
    </ligand>
</feature>
<evidence type="ECO:0000256" key="9">
    <source>
        <dbReference type="ARBA" id="ARBA00023157"/>
    </source>
</evidence>
<dbReference type="PROSITE" id="PS51864">
    <property type="entry name" value="ASTACIN"/>
    <property type="match status" value="1"/>
</dbReference>
<accession>A0AA36LZK9</accession>
<feature type="domain" description="Peptidase M12A" evidence="16">
    <location>
        <begin position="87"/>
        <end position="260"/>
    </location>
</feature>
<comment type="caution">
    <text evidence="12">Lacks conserved residue(s) required for the propagation of feature annotation.</text>
</comment>
<dbReference type="InterPro" id="IPR035914">
    <property type="entry name" value="Sperma_CUB_dom_sf"/>
</dbReference>
<keyword evidence="9" id="KW-1015">Disulfide bond</keyword>
<feature type="binding site" evidence="13">
    <location>
        <position position="180"/>
    </location>
    <ligand>
        <name>Zn(2+)</name>
        <dbReference type="ChEBI" id="CHEBI:29105"/>
        <note>catalytic</note>
    </ligand>
</feature>
<keyword evidence="2 11" id="KW-0964">Secreted</keyword>
<dbReference type="AlphaFoldDB" id="A0AA36LZK9"/>
<evidence type="ECO:0000256" key="1">
    <source>
        <dbReference type="ARBA" id="ARBA00004613"/>
    </source>
</evidence>
<evidence type="ECO:0000256" key="6">
    <source>
        <dbReference type="ARBA" id="ARBA00022801"/>
    </source>
</evidence>
<evidence type="ECO:0000256" key="5">
    <source>
        <dbReference type="ARBA" id="ARBA00022723"/>
    </source>
</evidence>
<organism evidence="17 18">
    <name type="scientific">Cylicocyclus nassatus</name>
    <name type="common">Nematode worm</name>
    <dbReference type="NCBI Taxonomy" id="53992"/>
    <lineage>
        <taxon>Eukaryota</taxon>
        <taxon>Metazoa</taxon>
        <taxon>Ecdysozoa</taxon>
        <taxon>Nematoda</taxon>
        <taxon>Chromadorea</taxon>
        <taxon>Rhabditida</taxon>
        <taxon>Rhabditina</taxon>
        <taxon>Rhabditomorpha</taxon>
        <taxon>Strongyloidea</taxon>
        <taxon>Strongylidae</taxon>
        <taxon>Cylicocyclus</taxon>
    </lineage>
</organism>
<dbReference type="GO" id="GO:0006508">
    <property type="term" value="P:proteolysis"/>
    <property type="evidence" value="ECO:0007669"/>
    <property type="project" value="UniProtKB-KW"/>
</dbReference>
<evidence type="ECO:0000256" key="12">
    <source>
        <dbReference type="PROSITE-ProRule" id="PRU00059"/>
    </source>
</evidence>
<dbReference type="Gene3D" id="2.60.120.290">
    <property type="entry name" value="Spermadhesin, CUB domain"/>
    <property type="match status" value="1"/>
</dbReference>
<proteinExistence type="predicted"/>
<dbReference type="InterPro" id="IPR006026">
    <property type="entry name" value="Peptidase_Metallo"/>
</dbReference>
<dbReference type="PROSITE" id="PS01180">
    <property type="entry name" value="CUB"/>
    <property type="match status" value="1"/>
</dbReference>
<dbReference type="Pfam" id="PF01400">
    <property type="entry name" value="Astacin"/>
    <property type="match status" value="1"/>
</dbReference>
<dbReference type="GO" id="GO:0008270">
    <property type="term" value="F:zinc ion binding"/>
    <property type="evidence" value="ECO:0007669"/>
    <property type="project" value="UniProtKB-UniRule"/>
</dbReference>
<evidence type="ECO:0000256" key="3">
    <source>
        <dbReference type="ARBA" id="ARBA00022536"/>
    </source>
</evidence>
<feature type="domain" description="CUB" evidence="15">
    <location>
        <begin position="300"/>
        <end position="424"/>
    </location>
</feature>
<dbReference type="PANTHER" id="PTHR10127">
    <property type="entry name" value="DISCOIDIN, CUB, EGF, LAMININ , AND ZINC METALLOPROTEASE DOMAIN CONTAINING"/>
    <property type="match status" value="1"/>
</dbReference>
<reference evidence="17" key="1">
    <citation type="submission" date="2023-07" db="EMBL/GenBank/DDBJ databases">
        <authorList>
            <consortium name="CYATHOMIX"/>
        </authorList>
    </citation>
    <scope>NUCLEOTIDE SEQUENCE</scope>
    <source>
        <strain evidence="17">N/A</strain>
    </source>
</reference>
<evidence type="ECO:0000313" key="18">
    <source>
        <dbReference type="Proteomes" id="UP001176961"/>
    </source>
</evidence>
<evidence type="ECO:0000256" key="10">
    <source>
        <dbReference type="ARBA" id="ARBA00023180"/>
    </source>
</evidence>
<keyword evidence="6 13" id="KW-0378">Hydrolase</keyword>
<evidence type="ECO:0000313" key="17">
    <source>
        <dbReference type="EMBL" id="CAJ0594513.1"/>
    </source>
</evidence>
<dbReference type="InterPro" id="IPR000859">
    <property type="entry name" value="CUB_dom"/>
</dbReference>
<dbReference type="InterPro" id="IPR001506">
    <property type="entry name" value="Peptidase_M12A"/>
</dbReference>
<dbReference type="PRINTS" id="PR00480">
    <property type="entry name" value="ASTACIN"/>
</dbReference>
<keyword evidence="18" id="KW-1185">Reference proteome</keyword>
<evidence type="ECO:0000256" key="14">
    <source>
        <dbReference type="RuleBase" id="RU361183"/>
    </source>
</evidence>
<dbReference type="SMART" id="SM00235">
    <property type="entry name" value="ZnMc"/>
    <property type="match status" value="1"/>
</dbReference>
<comment type="subcellular location">
    <subcellularLocation>
        <location evidence="1 11">Secreted</location>
    </subcellularLocation>
</comment>
<evidence type="ECO:0000256" key="13">
    <source>
        <dbReference type="PROSITE-ProRule" id="PRU01211"/>
    </source>
</evidence>
<feature type="binding site" evidence="13">
    <location>
        <position position="184"/>
    </location>
    <ligand>
        <name>Zn(2+)</name>
        <dbReference type="ChEBI" id="CHEBI:29105"/>
        <note>catalytic</note>
    </ligand>
</feature>
<gene>
    <name evidence="17" type="ORF">CYNAS_LOCUS6496</name>
</gene>
<protein>
    <recommendedName>
        <fullName evidence="11">Zinc metalloproteinase</fullName>
    </recommendedName>
</protein>
<sequence length="424" mass="48619">MHKRLHANEEKITKRLKLNPQRQAILHKIEKKLCQVEQVQPSPIGDIVTINENEGIGKLLFESDILLTERQMEEISNENGHGRKKRQAFKDKDYPQNLWPDGIVHFSFHNNTTNKLRDLFRHGALKWQRETCLSFYEYIHAPERIELKNDSGCWSYVGNAHKIQTLSLGEGCETIGTAAHEIGHALGFFHSHGRHDRDEHIQIDETKVKEFSSSFSADKTRLDTMIPLDRKYIDTIGSHFISFYDKLMMNTHYKCLDKCKSNKSAAKCAMGGFPNPKDCSKCVCPGGYGGTLCNERPTGCGEILQATTDYTKFEDVIGYPGIKGLNDNDFFLKCNYWIEVPLGRYVEIRFDNFTDLDAVGKSYVGGCYFAGFEIKAQKDQRTTGYRFCSRTYAGEVFKSAKNIVPIITYSRVWPVKTELRYRMV</sequence>
<keyword evidence="5 13" id="KW-0479">Metal-binding</keyword>
<dbReference type="Proteomes" id="UP001176961">
    <property type="component" value="Unassembled WGS sequence"/>
</dbReference>
<dbReference type="SUPFAM" id="SSF49854">
    <property type="entry name" value="Spermadhesin, CUB domain"/>
    <property type="match status" value="1"/>
</dbReference>
<evidence type="ECO:0000259" key="15">
    <source>
        <dbReference type="PROSITE" id="PS01180"/>
    </source>
</evidence>
<keyword evidence="4 13" id="KW-0645">Protease</keyword>
<evidence type="ECO:0000256" key="8">
    <source>
        <dbReference type="ARBA" id="ARBA00023049"/>
    </source>
</evidence>
<dbReference type="GO" id="GO:0004222">
    <property type="term" value="F:metalloendopeptidase activity"/>
    <property type="evidence" value="ECO:0007669"/>
    <property type="project" value="UniProtKB-UniRule"/>
</dbReference>
<dbReference type="PANTHER" id="PTHR10127:SF891">
    <property type="entry name" value="ZINC METALLOPROTEINASE NAS-29"/>
    <property type="match status" value="1"/>
</dbReference>
<comment type="caution">
    <text evidence="17">The sequence shown here is derived from an EMBL/GenBank/DDBJ whole genome shotgun (WGS) entry which is preliminary data.</text>
</comment>
<name>A0AA36LZK9_CYLNA</name>
<dbReference type="GO" id="GO:0018996">
    <property type="term" value="P:molting cycle, collagen and cuticulin-based cuticle"/>
    <property type="evidence" value="ECO:0007669"/>
    <property type="project" value="InterPro"/>
</dbReference>
<keyword evidence="3" id="KW-0245">EGF-like domain</keyword>
<dbReference type="InterPro" id="IPR024079">
    <property type="entry name" value="MetalloPept_cat_dom_sf"/>
</dbReference>
<dbReference type="InterPro" id="IPR017050">
    <property type="entry name" value="Metallopeptidase_nem"/>
</dbReference>
<feature type="active site" evidence="13">
    <location>
        <position position="181"/>
    </location>
</feature>
<dbReference type="EMBL" id="CATQJL010000112">
    <property type="protein sequence ID" value="CAJ0594513.1"/>
    <property type="molecule type" value="Genomic_DNA"/>
</dbReference>
<evidence type="ECO:0000256" key="4">
    <source>
        <dbReference type="ARBA" id="ARBA00022670"/>
    </source>
</evidence>
<evidence type="ECO:0000256" key="11">
    <source>
        <dbReference type="PIRNR" id="PIRNR036365"/>
    </source>
</evidence>
<evidence type="ECO:0000256" key="7">
    <source>
        <dbReference type="ARBA" id="ARBA00022833"/>
    </source>
</evidence>
<dbReference type="PIRSF" id="PIRSF036365">
    <property type="entry name" value="Astacin_nematoda"/>
    <property type="match status" value="1"/>
</dbReference>
<comment type="cofactor">
    <cofactor evidence="13 14">
        <name>Zn(2+)</name>
        <dbReference type="ChEBI" id="CHEBI:29105"/>
    </cofactor>
    <text evidence="13 14">Binds 1 zinc ion per subunit.</text>
</comment>
<dbReference type="SUPFAM" id="SSF55486">
    <property type="entry name" value="Metalloproteases ('zincins'), catalytic domain"/>
    <property type="match status" value="1"/>
</dbReference>
<evidence type="ECO:0000259" key="16">
    <source>
        <dbReference type="PROSITE" id="PS51864"/>
    </source>
</evidence>
<evidence type="ECO:0000256" key="2">
    <source>
        <dbReference type="ARBA" id="ARBA00022525"/>
    </source>
</evidence>
<keyword evidence="10" id="KW-0325">Glycoprotein</keyword>
<keyword evidence="7 13" id="KW-0862">Zinc</keyword>
<dbReference type="GO" id="GO:0005576">
    <property type="term" value="C:extracellular region"/>
    <property type="evidence" value="ECO:0007669"/>
    <property type="project" value="UniProtKB-SubCell"/>
</dbReference>
<dbReference type="Gene3D" id="3.40.390.10">
    <property type="entry name" value="Collagenase (Catalytic Domain)"/>
    <property type="match status" value="1"/>
</dbReference>
<keyword evidence="8 13" id="KW-0482">Metalloprotease</keyword>